<dbReference type="SMART" id="SM00823">
    <property type="entry name" value="PKS_PP"/>
    <property type="match status" value="1"/>
</dbReference>
<dbReference type="InterPro" id="IPR018201">
    <property type="entry name" value="Ketoacyl_synth_AS"/>
</dbReference>
<dbReference type="GO" id="GO:0004312">
    <property type="term" value="F:fatty acid synthase activity"/>
    <property type="evidence" value="ECO:0007669"/>
    <property type="project" value="TreeGrafter"/>
</dbReference>
<organism evidence="13 14">
    <name type="scientific">Micromonospora halophytica</name>
    <dbReference type="NCBI Taxonomy" id="47864"/>
    <lineage>
        <taxon>Bacteria</taxon>
        <taxon>Bacillati</taxon>
        <taxon>Actinomycetota</taxon>
        <taxon>Actinomycetes</taxon>
        <taxon>Micromonosporales</taxon>
        <taxon>Micromonosporaceae</taxon>
        <taxon>Micromonospora</taxon>
    </lineage>
</organism>
<dbReference type="InterPro" id="IPR050091">
    <property type="entry name" value="PKS_NRPS_Biosynth_Enz"/>
</dbReference>
<dbReference type="InterPro" id="IPR001227">
    <property type="entry name" value="Ac_transferase_dom_sf"/>
</dbReference>
<dbReference type="Pfam" id="PF16197">
    <property type="entry name" value="KAsynt_C_assoc"/>
    <property type="match status" value="1"/>
</dbReference>
<keyword evidence="8" id="KW-0012">Acyltransferase</keyword>
<feature type="domain" description="Carrier" evidence="10">
    <location>
        <begin position="1595"/>
        <end position="1670"/>
    </location>
</feature>
<dbReference type="SUPFAM" id="SSF52151">
    <property type="entry name" value="FabD/lysophospholipase-like"/>
    <property type="match status" value="1"/>
</dbReference>
<dbReference type="Pfam" id="PF00698">
    <property type="entry name" value="Acyl_transf_1"/>
    <property type="match status" value="1"/>
</dbReference>
<keyword evidence="14" id="KW-1185">Reference proteome</keyword>
<dbReference type="GO" id="GO:0006633">
    <property type="term" value="P:fatty acid biosynthetic process"/>
    <property type="evidence" value="ECO:0007669"/>
    <property type="project" value="InterPro"/>
</dbReference>
<dbReference type="Pfam" id="PF08990">
    <property type="entry name" value="Docking"/>
    <property type="match status" value="1"/>
</dbReference>
<evidence type="ECO:0000256" key="8">
    <source>
        <dbReference type="ARBA" id="ARBA00023315"/>
    </source>
</evidence>
<dbReference type="InterPro" id="IPR014030">
    <property type="entry name" value="Ketoacyl_synth_N"/>
</dbReference>
<reference evidence="14" key="1">
    <citation type="submission" date="2016-06" db="EMBL/GenBank/DDBJ databases">
        <authorList>
            <person name="Varghese N."/>
        </authorList>
    </citation>
    <scope>NUCLEOTIDE SEQUENCE [LARGE SCALE GENOMIC DNA]</scope>
    <source>
        <strain evidence="14">DSM 43171</strain>
    </source>
</reference>
<evidence type="ECO:0000313" key="13">
    <source>
        <dbReference type="EMBL" id="SCG71880.1"/>
    </source>
</evidence>
<dbReference type="InterPro" id="IPR020841">
    <property type="entry name" value="PKS_Beta-ketoAc_synthase_dom"/>
</dbReference>
<feature type="domain" description="Ketosynthase family 3 (KS3)" evidence="11">
    <location>
        <begin position="35"/>
        <end position="458"/>
    </location>
</feature>
<evidence type="ECO:0000259" key="12">
    <source>
        <dbReference type="PROSITE" id="PS52019"/>
    </source>
</evidence>
<dbReference type="InterPro" id="IPR014043">
    <property type="entry name" value="Acyl_transferase_dom"/>
</dbReference>
<dbReference type="Gene3D" id="3.40.50.720">
    <property type="entry name" value="NAD(P)-binding Rossmann-like Domain"/>
    <property type="match status" value="1"/>
</dbReference>
<dbReference type="Pfam" id="PF08659">
    <property type="entry name" value="KR"/>
    <property type="match status" value="1"/>
</dbReference>
<dbReference type="Pfam" id="PF02801">
    <property type="entry name" value="Ketoacyl-synt_C"/>
    <property type="match status" value="2"/>
</dbReference>
<dbReference type="SMART" id="SM01294">
    <property type="entry name" value="PKS_PP_betabranch"/>
    <property type="match status" value="1"/>
</dbReference>
<evidence type="ECO:0000256" key="4">
    <source>
        <dbReference type="ARBA" id="ARBA00022553"/>
    </source>
</evidence>
<comment type="pathway">
    <text evidence="2">Antibiotic biosynthesis.</text>
</comment>
<protein>
    <submittedName>
        <fullName evidence="13">Acyl transferase domain-containing protein</fullName>
    </submittedName>
</protein>
<evidence type="ECO:0000259" key="11">
    <source>
        <dbReference type="PROSITE" id="PS52004"/>
    </source>
</evidence>
<dbReference type="InterPro" id="IPR057326">
    <property type="entry name" value="KR_dom"/>
</dbReference>
<feature type="domain" description="PKS/mFAS DH" evidence="12">
    <location>
        <begin position="918"/>
        <end position="1188"/>
    </location>
</feature>
<dbReference type="PROSITE" id="PS00012">
    <property type="entry name" value="PHOSPHOPANTETHEINE"/>
    <property type="match status" value="1"/>
</dbReference>
<keyword evidence="6" id="KW-0045">Antibiotic biosynthesis</keyword>
<dbReference type="Pfam" id="PF22953">
    <property type="entry name" value="SpnB_Rossmann"/>
    <property type="match status" value="1"/>
</dbReference>
<dbReference type="FunFam" id="3.40.47.10:FF:000019">
    <property type="entry name" value="Polyketide synthase type I"/>
    <property type="match status" value="1"/>
</dbReference>
<dbReference type="Gene3D" id="3.40.47.10">
    <property type="match status" value="2"/>
</dbReference>
<evidence type="ECO:0000256" key="3">
    <source>
        <dbReference type="ARBA" id="ARBA00022450"/>
    </source>
</evidence>
<dbReference type="InterPro" id="IPR055123">
    <property type="entry name" value="SpnB-like_Rossmann"/>
</dbReference>
<dbReference type="Pfam" id="PF21089">
    <property type="entry name" value="PKS_DH_N"/>
    <property type="match status" value="1"/>
</dbReference>
<accession>A0A1C5JMU0</accession>
<dbReference type="InterPro" id="IPR020806">
    <property type="entry name" value="PKS_PP-bd"/>
</dbReference>
<evidence type="ECO:0000256" key="9">
    <source>
        <dbReference type="PROSITE-ProRule" id="PRU01363"/>
    </source>
</evidence>
<name>A0A1C5JMU0_9ACTN</name>
<dbReference type="Pfam" id="PF14765">
    <property type="entry name" value="PS-DH"/>
    <property type="match status" value="1"/>
</dbReference>
<dbReference type="Gene3D" id="3.30.70.3290">
    <property type="match status" value="1"/>
</dbReference>
<dbReference type="GO" id="GO:0031177">
    <property type="term" value="F:phosphopantetheine binding"/>
    <property type="evidence" value="ECO:0007669"/>
    <property type="project" value="InterPro"/>
</dbReference>
<dbReference type="SMART" id="SM00826">
    <property type="entry name" value="PKS_DH"/>
    <property type="match status" value="1"/>
</dbReference>
<feature type="region of interest" description="N-terminal hotdog fold" evidence="9">
    <location>
        <begin position="918"/>
        <end position="1042"/>
    </location>
</feature>
<dbReference type="PANTHER" id="PTHR43775:SF51">
    <property type="entry name" value="INACTIVE PHENOLPHTHIOCEROL SYNTHESIS POLYKETIDE SYNTHASE TYPE I PKS1-RELATED"/>
    <property type="match status" value="1"/>
</dbReference>
<keyword evidence="7" id="KW-0511">Multifunctional enzyme</keyword>
<feature type="domain" description="Ketosynthase family 3 (KS3)" evidence="11">
    <location>
        <begin position="1687"/>
        <end position="2020"/>
    </location>
</feature>
<dbReference type="InterPro" id="IPR009081">
    <property type="entry name" value="PP-bd_ACP"/>
</dbReference>
<dbReference type="CDD" id="cd08956">
    <property type="entry name" value="KR_3_FAS_SDR_x"/>
    <property type="match status" value="1"/>
</dbReference>
<dbReference type="PROSITE" id="PS52004">
    <property type="entry name" value="KS3_2"/>
    <property type="match status" value="2"/>
</dbReference>
<feature type="non-terminal residue" evidence="13">
    <location>
        <position position="2020"/>
    </location>
</feature>
<evidence type="ECO:0000259" key="10">
    <source>
        <dbReference type="PROSITE" id="PS50075"/>
    </source>
</evidence>
<gene>
    <name evidence="13" type="ORF">GA0070560_1492</name>
</gene>
<dbReference type="SUPFAM" id="SSF47336">
    <property type="entry name" value="ACP-like"/>
    <property type="match status" value="1"/>
</dbReference>
<dbReference type="InterPro" id="IPR049900">
    <property type="entry name" value="PKS_mFAS_DH"/>
</dbReference>
<dbReference type="FunFam" id="3.40.366.10:FF:000002">
    <property type="entry name" value="Probable polyketide synthase 2"/>
    <property type="match status" value="1"/>
</dbReference>
<dbReference type="CDD" id="cd00833">
    <property type="entry name" value="PKS"/>
    <property type="match status" value="2"/>
</dbReference>
<proteinExistence type="predicted"/>
<dbReference type="PROSITE" id="PS50075">
    <property type="entry name" value="CARRIER"/>
    <property type="match status" value="1"/>
</dbReference>
<evidence type="ECO:0000256" key="5">
    <source>
        <dbReference type="ARBA" id="ARBA00022679"/>
    </source>
</evidence>
<dbReference type="Gene3D" id="3.10.129.110">
    <property type="entry name" value="Polyketide synthase dehydratase"/>
    <property type="match status" value="1"/>
</dbReference>
<dbReference type="Pfam" id="PF00109">
    <property type="entry name" value="ketoacyl-synt"/>
    <property type="match status" value="2"/>
</dbReference>
<evidence type="ECO:0000256" key="2">
    <source>
        <dbReference type="ARBA" id="ARBA00004792"/>
    </source>
</evidence>
<dbReference type="SUPFAM" id="SSF53901">
    <property type="entry name" value="Thiolase-like"/>
    <property type="match status" value="2"/>
</dbReference>
<dbReference type="Gene3D" id="3.40.366.10">
    <property type="entry name" value="Malonyl-Coenzyme A Acyl Carrier Protein, domain 2"/>
    <property type="match status" value="1"/>
</dbReference>
<dbReference type="InterPro" id="IPR014031">
    <property type="entry name" value="Ketoacyl_synth_C"/>
</dbReference>
<dbReference type="SMART" id="SM00822">
    <property type="entry name" value="PKS_KR"/>
    <property type="match status" value="1"/>
</dbReference>
<dbReference type="PROSITE" id="PS00606">
    <property type="entry name" value="KS3_1"/>
    <property type="match status" value="2"/>
</dbReference>
<dbReference type="SMART" id="SM00827">
    <property type="entry name" value="PKS_AT"/>
    <property type="match status" value="1"/>
</dbReference>
<dbReference type="FunFam" id="1.10.1200.10:FF:000007">
    <property type="entry name" value="Probable polyketide synthase pks17"/>
    <property type="match status" value="1"/>
</dbReference>
<evidence type="ECO:0000256" key="6">
    <source>
        <dbReference type="ARBA" id="ARBA00023194"/>
    </source>
</evidence>
<dbReference type="InterPro" id="IPR036291">
    <property type="entry name" value="NAD(P)-bd_dom_sf"/>
</dbReference>
<dbReference type="InterPro" id="IPR032821">
    <property type="entry name" value="PKS_assoc"/>
</dbReference>
<dbReference type="STRING" id="47864.GA0070560_1492"/>
<dbReference type="EMBL" id="FMDN01000049">
    <property type="protein sequence ID" value="SCG71880.1"/>
    <property type="molecule type" value="Genomic_DNA"/>
</dbReference>
<dbReference type="GO" id="GO:0033068">
    <property type="term" value="P:macrolide biosynthetic process"/>
    <property type="evidence" value="ECO:0007669"/>
    <property type="project" value="UniProtKB-ARBA"/>
</dbReference>
<evidence type="ECO:0000313" key="14">
    <source>
        <dbReference type="Proteomes" id="UP000199408"/>
    </source>
</evidence>
<keyword evidence="5 13" id="KW-0808">Transferase</keyword>
<sequence length="2020" mass="210265">MIVASETELVESLRWVTAELHRTRQQLESAEAEPAEPIAIVGMACRYPGGVRSPEDLWQLVERGGDAITEFPVNRGWDLEGLFADAPDALGTTYVRSGGFLHDAADFDAGFFGISPREAVTMDPQQRLMLEIAWEALERAGIDPHSARGSRTGVFAGVMYHDYSGLLQHSPEFEGFFGNSTSGSVVSGRVAYELGLEGPAVTLDTACSSSLVSLHLAAQAVRRGECVMALAGGVTVMATPRPFVDFSRQRGLAPDGHCKPFSAGADGTIWSEGAGVLLIERLSDARRHGRPVLAVLRGSAINQDGASSGFSAPNGAAQQRVIRQALDDAGLAHGDVDAVEAHGTGTPLGDPIEARALIATYGQDRDQPLWLGSVKSNIGHTQAAAGVAGVIKMVLAMRHGVLPASRYADDPSPHVDWDAGAVRLLAGPAPWLRGDRPRRAAVSAFGVSGTNAHVIIEQPEPDTMPERPAETGPVLLPWLLSATSAEGLRAQAARLRSDVDRHPDRSAADVAWSLRHGRAALPHRAVLLGGDTGELRNRLDGLAQGTRYPMVVEGVALPGQRRPVFVFPGQGAQWAGMAVELLGTEPVFAARIAECDVALRPYVDWTLPDVLADAAALERVDVVQPVLWAVMVSLAAVWRSAGVEPAAVVGHSQGEIAAACVAGALSLDDAARIVALRSKALLRLAGGGGMVSVSRPVAEIGDRPGLSIAAVNGPRSTVVSGPVEALEALLAEDERARRIPVDYASHSPSVEAVRAEVLAALDGIRPGPAAVPLYSTVTGELLDTAQMDAEYWYLNLRATVRFEAAIRALVEVDHLSFVEVSPHPVLAVGVQEILDDTGRTGLATGTLRRGEGGRARLLTSAAELYTHGADVDWDALADLGGARRADLPTYAFQRTRYWPDGHTGTPGRASGDFAVSDHAFLDMALGLAEGDGFVLTGRVSLATHPWLADHGVLGRVLLPATALLDLAVRAGDQAGCPLIDELMLTAPAVLPADGALQLQVIVAGPADDGRRPLSIHIRPAGAPGADWVRCASGTLAPAAAPPGRMSWPGPGTEPMDVDSLYGDLRRHGLDHGPAFRGLHTVLPAGDHVYVEAALPPAGHGGSFGIHPALLDAVLQAVGLVVPATDDGTRLPFAWTGVTLHASGATRVRARLTRTGPDTVALLVTDPAGAPVLSARSLLVRPVSESQLRHTHDAALFRIDWAPCAGEAQPAGEHRIVTIDRTTPRDAVLAALAAMTAWLEAEPAGERLVIRTLGAETDPAGAAVRGLVRSAQAEHPGRFVLVDTDDADADLTPALVTGESEVVLRDGRAYRPRLVRLTESPAPGAMVLSGGTVLITGGTGRLGTLVARHLVTAYGVQNLVLISRTGTPDPSIAELGATVQSVHGDVADREVLRAALAAIPADRPLAAVVHAAGVLDDGLVTALTPERVDTVLRPKTDAALLLDELVGDVPLVLFSSAAGSLGSAGQANYAAANAALDALAARRRARGALTVSLAWGFWAARSGMTGHVGQGDLARIARTGILPIDTGEALGLFDRALAAADAAVVLPLRLNGPALRAAGESVAPMLRDLAGVAHRPAAGDDLRSRLDRAADGQRHGLVLDLVRSHAAAVLGRDTAHGIGADDAFRDLGFDSLMAVELRNALGAATGLRLPATLVFDYPSPAALAAFLLTAMLGEDDRETAAAPVAAVDEPVAIVGMACRFPGGVRSPEDLWNLVLAGGDAVSAFPADRGWQADGGEGGFLYDAGDFDAEFFGIAPREALGMDPQQRLLLETSWEVFERAGLDPTSLRGSRTGVFAGVMYHDYGSGLASVPDDLAGYLANGTAGSVASGRVSYVFGLEGPAVTVDTACSSSLVALHLAAQSLRRGECDLALASGATVMSTPAMFVEFARQQGLASDGRCHSYGETADGTGLSEGVGVLLVERLSDAERNGHRVLAVVRGSAVNQDGASNGLTAPNGPSQQRVIRRALANAGLDAAEVDVVEGHGTGTRLGDPIEVQALLATYGQGRETPLLLGSVKSNLGHT</sequence>
<dbReference type="Gene3D" id="1.10.1200.10">
    <property type="entry name" value="ACP-like"/>
    <property type="match status" value="1"/>
</dbReference>
<dbReference type="InterPro" id="IPR049551">
    <property type="entry name" value="PKS_DH_C"/>
</dbReference>
<dbReference type="PROSITE" id="PS52019">
    <property type="entry name" value="PKS_MFAS_DH"/>
    <property type="match status" value="1"/>
</dbReference>
<dbReference type="Pfam" id="PF00550">
    <property type="entry name" value="PP-binding"/>
    <property type="match status" value="1"/>
</dbReference>
<keyword evidence="3" id="KW-0596">Phosphopantetheine</keyword>
<dbReference type="InterPro" id="IPR016039">
    <property type="entry name" value="Thiolase-like"/>
</dbReference>
<dbReference type="SUPFAM" id="SSF55048">
    <property type="entry name" value="Probable ACP-binding domain of malonyl-CoA ACP transacylase"/>
    <property type="match status" value="1"/>
</dbReference>
<dbReference type="InterPro" id="IPR015083">
    <property type="entry name" value="NorB/c/GfsB-D-like_docking"/>
</dbReference>
<dbReference type="SUPFAM" id="SSF51735">
    <property type="entry name" value="NAD(P)-binding Rossmann-fold domains"/>
    <property type="match status" value="2"/>
</dbReference>
<dbReference type="InterPro" id="IPR006162">
    <property type="entry name" value="Ppantetheine_attach_site"/>
</dbReference>
<evidence type="ECO:0000256" key="7">
    <source>
        <dbReference type="ARBA" id="ARBA00023268"/>
    </source>
</evidence>
<dbReference type="PANTHER" id="PTHR43775">
    <property type="entry name" value="FATTY ACID SYNTHASE"/>
    <property type="match status" value="1"/>
</dbReference>
<dbReference type="SMART" id="SM00825">
    <property type="entry name" value="PKS_KS"/>
    <property type="match status" value="2"/>
</dbReference>
<dbReference type="InterPro" id="IPR036736">
    <property type="entry name" value="ACP-like_sf"/>
</dbReference>
<dbReference type="GO" id="GO:0004315">
    <property type="term" value="F:3-oxoacyl-[acyl-carrier-protein] synthase activity"/>
    <property type="evidence" value="ECO:0007669"/>
    <property type="project" value="InterPro"/>
</dbReference>
<feature type="active site" description="Proton donor; for dehydratase activity" evidence="9">
    <location>
        <position position="1111"/>
    </location>
</feature>
<dbReference type="InterPro" id="IPR049552">
    <property type="entry name" value="PKS_DH_N"/>
</dbReference>
<evidence type="ECO:0000256" key="1">
    <source>
        <dbReference type="ARBA" id="ARBA00001957"/>
    </source>
</evidence>
<dbReference type="InterPro" id="IPR016036">
    <property type="entry name" value="Malonyl_transacylase_ACP-bd"/>
</dbReference>
<dbReference type="Proteomes" id="UP000199408">
    <property type="component" value="Unassembled WGS sequence"/>
</dbReference>
<feature type="region of interest" description="C-terminal hotdog fold" evidence="9">
    <location>
        <begin position="1052"/>
        <end position="1188"/>
    </location>
</feature>
<dbReference type="InterPro" id="IPR042104">
    <property type="entry name" value="PKS_dehydratase_sf"/>
</dbReference>
<feature type="active site" description="Proton acceptor; for dehydratase activity" evidence="9">
    <location>
        <position position="950"/>
    </location>
</feature>
<comment type="cofactor">
    <cofactor evidence="1">
        <name>pantetheine 4'-phosphate</name>
        <dbReference type="ChEBI" id="CHEBI:47942"/>
    </cofactor>
</comment>
<dbReference type="InterPro" id="IPR020807">
    <property type="entry name" value="PKS_DH"/>
</dbReference>
<keyword evidence="4" id="KW-0597">Phosphoprotein</keyword>
<dbReference type="InterPro" id="IPR013968">
    <property type="entry name" value="PKS_KR"/>
</dbReference>
<dbReference type="InterPro" id="IPR016035">
    <property type="entry name" value="Acyl_Trfase/lysoPLipase"/>
</dbReference>